<gene>
    <name evidence="2" type="ORF">C4N26_12485</name>
</gene>
<dbReference type="RefSeq" id="WP_022257333.1">
    <property type="nucleotide sequence ID" value="NZ_CP186691.1"/>
</dbReference>
<dbReference type="OrthoDB" id="1856518at2"/>
<evidence type="ECO:0000256" key="1">
    <source>
        <dbReference type="SAM" id="MobiDB-lite"/>
    </source>
</evidence>
<comment type="caution">
    <text evidence="2">The sequence shown here is derived from an EMBL/GenBank/DDBJ whole genome shotgun (WGS) entry which is preliminary data.</text>
</comment>
<dbReference type="Proteomes" id="UP000251144">
    <property type="component" value="Unassembled WGS sequence"/>
</dbReference>
<reference evidence="2 3" key="1">
    <citation type="submission" date="2018-02" db="EMBL/GenBank/DDBJ databases">
        <title>Complete genome sequencing of Faecalibacterium prausnitzii strains isolated from the human gut.</title>
        <authorList>
            <person name="Fitzgerald B.C."/>
            <person name="Shkoporov A.N."/>
            <person name="Ross P.R."/>
            <person name="Hill C."/>
        </authorList>
    </citation>
    <scope>NUCLEOTIDE SEQUENCE [LARGE SCALE GENOMIC DNA]</scope>
    <source>
        <strain evidence="2 3">APC942/32-1</strain>
    </source>
</reference>
<feature type="region of interest" description="Disordered" evidence="1">
    <location>
        <begin position="49"/>
        <end position="74"/>
    </location>
</feature>
<proteinExistence type="predicted"/>
<name>A0A173WV61_9FIRM</name>
<evidence type="ECO:0000313" key="3">
    <source>
        <dbReference type="Proteomes" id="UP000251144"/>
    </source>
</evidence>
<dbReference type="AlphaFoldDB" id="A0A173WV61"/>
<accession>A0A173WV61</accession>
<feature type="compositionally biased region" description="Acidic residues" evidence="1">
    <location>
        <begin position="60"/>
        <end position="74"/>
    </location>
</feature>
<dbReference type="EMBL" id="PRLB01000015">
    <property type="protein sequence ID" value="RAW52509.1"/>
    <property type="molecule type" value="Genomic_DNA"/>
</dbReference>
<evidence type="ECO:0000313" key="2">
    <source>
        <dbReference type="EMBL" id="RAW52509.1"/>
    </source>
</evidence>
<sequence>MKIKNISVKPIRIGDVSLLPGETAQVEAVYADAVAFYISMGYVQEVAEKKTRGKAKNPDAEPDAIAEDTAEDES</sequence>
<organism evidence="2 3">
    <name type="scientific">Faecalibacterium prausnitzii</name>
    <dbReference type="NCBI Taxonomy" id="853"/>
    <lineage>
        <taxon>Bacteria</taxon>
        <taxon>Bacillati</taxon>
        <taxon>Bacillota</taxon>
        <taxon>Clostridia</taxon>
        <taxon>Eubacteriales</taxon>
        <taxon>Oscillospiraceae</taxon>
        <taxon>Faecalibacterium</taxon>
    </lineage>
</organism>
<protein>
    <submittedName>
        <fullName evidence="2">Uncharacterized protein</fullName>
    </submittedName>
</protein>